<dbReference type="OMA" id="FDRRIAM"/>
<accession>V4CLK4</accession>
<dbReference type="Pfam" id="PF01504">
    <property type="entry name" value="PIP5K"/>
    <property type="match status" value="2"/>
</dbReference>
<dbReference type="KEGG" id="lgi:LOTGIDRAFT_137860"/>
<evidence type="ECO:0000256" key="2">
    <source>
        <dbReference type="ARBA" id="ARBA00022840"/>
    </source>
</evidence>
<dbReference type="GeneID" id="20233958"/>
<keyword evidence="3" id="KW-0808">Transferase</keyword>
<dbReference type="Gene3D" id="3.30.800.10">
    <property type="entry name" value="Phosphatidylinositol Phosphate Kinase II Beta"/>
    <property type="match status" value="1"/>
</dbReference>
<dbReference type="PANTHER" id="PTHR45748:SF7">
    <property type="entry name" value="1-PHOSPHATIDYLINOSITOL 3-PHOSPHATE 5-KINASE-RELATED"/>
    <property type="match status" value="1"/>
</dbReference>
<keyword evidence="3" id="KW-0418">Kinase</keyword>
<dbReference type="OrthoDB" id="6128364at2759"/>
<protein>
    <recommendedName>
        <fullName evidence="4">PIPK domain-containing protein</fullName>
    </recommendedName>
</protein>
<keyword evidence="6" id="KW-1185">Reference proteome</keyword>
<dbReference type="GO" id="GO:0010008">
    <property type="term" value="C:endosome membrane"/>
    <property type="evidence" value="ECO:0007669"/>
    <property type="project" value="TreeGrafter"/>
</dbReference>
<dbReference type="CDD" id="cd17300">
    <property type="entry name" value="PIPKc_PIKfyve"/>
    <property type="match status" value="1"/>
</dbReference>
<dbReference type="CTD" id="20233958"/>
<dbReference type="HOGENOM" id="CLU_095886_0_0_1"/>
<dbReference type="PANTHER" id="PTHR45748">
    <property type="entry name" value="1-PHOSPHATIDYLINOSITOL 3-PHOSPHATE 5-KINASE-RELATED"/>
    <property type="match status" value="1"/>
</dbReference>
<dbReference type="GO" id="GO:0000285">
    <property type="term" value="F:1-phosphatidylinositol-3-phosphate 5-kinase activity"/>
    <property type="evidence" value="ECO:0007669"/>
    <property type="project" value="InterPro"/>
</dbReference>
<dbReference type="SMART" id="SM00330">
    <property type="entry name" value="PIPKc"/>
    <property type="match status" value="1"/>
</dbReference>
<evidence type="ECO:0000256" key="3">
    <source>
        <dbReference type="PROSITE-ProRule" id="PRU00781"/>
    </source>
</evidence>
<proteinExistence type="predicted"/>
<evidence type="ECO:0000259" key="4">
    <source>
        <dbReference type="PROSITE" id="PS51455"/>
    </source>
</evidence>
<keyword evidence="1 3" id="KW-0547">Nucleotide-binding</keyword>
<sequence length="220" mass="25187">MSGMEVESFEKFGPQYFNYITTTANEKRPITLAKIVGVFRIGFRNTLTNSANKQDLLVVENLFYNRKISQKFDLKGSMRNRLVNTSGKREEELVLLDENLLKLSVDSPLYIRPHSKTVLKTAITSDSQFLSNNLVMDYSLIVGLDEINQELVVGIIDYIRTFTWDKKLEMVFKSSGLMGGHGKMPTVVSPQLYRSRFLEAMERYFLHVPDQWSGLGKGEI</sequence>
<organism evidence="5 6">
    <name type="scientific">Lottia gigantea</name>
    <name type="common">Giant owl limpet</name>
    <dbReference type="NCBI Taxonomy" id="225164"/>
    <lineage>
        <taxon>Eukaryota</taxon>
        <taxon>Metazoa</taxon>
        <taxon>Spiralia</taxon>
        <taxon>Lophotrochozoa</taxon>
        <taxon>Mollusca</taxon>
        <taxon>Gastropoda</taxon>
        <taxon>Patellogastropoda</taxon>
        <taxon>Lottioidea</taxon>
        <taxon>Lottiidae</taxon>
        <taxon>Lottia</taxon>
    </lineage>
</organism>
<dbReference type="GO" id="GO:0046854">
    <property type="term" value="P:phosphatidylinositol phosphate biosynthetic process"/>
    <property type="evidence" value="ECO:0007669"/>
    <property type="project" value="TreeGrafter"/>
</dbReference>
<dbReference type="Proteomes" id="UP000030746">
    <property type="component" value="Unassembled WGS sequence"/>
</dbReference>
<dbReference type="RefSeq" id="XP_009046113.1">
    <property type="nucleotide sequence ID" value="XM_009047865.1"/>
</dbReference>
<dbReference type="InterPro" id="IPR027483">
    <property type="entry name" value="PInositol-4-P-4/5-kinase_C_sf"/>
</dbReference>
<dbReference type="EMBL" id="KB200084">
    <property type="protein sequence ID" value="ESP03190.1"/>
    <property type="molecule type" value="Genomic_DNA"/>
</dbReference>
<dbReference type="GO" id="GO:0005524">
    <property type="term" value="F:ATP binding"/>
    <property type="evidence" value="ECO:0007669"/>
    <property type="project" value="UniProtKB-UniRule"/>
</dbReference>
<dbReference type="SUPFAM" id="SSF56104">
    <property type="entry name" value="SAICAR synthase-like"/>
    <property type="match status" value="1"/>
</dbReference>
<gene>
    <name evidence="5" type="ORF">LOTGIDRAFT_137860</name>
</gene>
<dbReference type="Gene3D" id="3.30.810.10">
    <property type="entry name" value="2-Layer Sandwich"/>
    <property type="match status" value="1"/>
</dbReference>
<evidence type="ECO:0000313" key="6">
    <source>
        <dbReference type="Proteomes" id="UP000030746"/>
    </source>
</evidence>
<dbReference type="InterPro" id="IPR027484">
    <property type="entry name" value="PInositol-4-P-5-kinase_N"/>
</dbReference>
<keyword evidence="2 3" id="KW-0067">ATP-binding</keyword>
<dbReference type="AlphaFoldDB" id="V4CLK4"/>
<dbReference type="InterPro" id="IPR044769">
    <property type="entry name" value="PIKfyve_PIPKc"/>
</dbReference>
<evidence type="ECO:0000313" key="5">
    <source>
        <dbReference type="EMBL" id="ESP03190.1"/>
    </source>
</evidence>
<dbReference type="InterPro" id="IPR002498">
    <property type="entry name" value="PInositol-4-P-4/5-kinase_core"/>
</dbReference>
<dbReference type="PROSITE" id="PS51455">
    <property type="entry name" value="PIPK"/>
    <property type="match status" value="1"/>
</dbReference>
<dbReference type="STRING" id="225164.V4CLK4"/>
<dbReference type="FunFam" id="3.30.810.10:FF:000001">
    <property type="entry name" value="1-phosphatidylinositol 3-phosphate 5-kinase FAB1"/>
    <property type="match status" value="1"/>
</dbReference>
<name>V4CLK4_LOTGI</name>
<feature type="domain" description="PIPK" evidence="4">
    <location>
        <begin position="1"/>
        <end position="205"/>
    </location>
</feature>
<evidence type="ECO:0000256" key="1">
    <source>
        <dbReference type="ARBA" id="ARBA00022741"/>
    </source>
</evidence>
<reference evidence="5 6" key="1">
    <citation type="journal article" date="2013" name="Nature">
        <title>Insights into bilaterian evolution from three spiralian genomes.</title>
        <authorList>
            <person name="Simakov O."/>
            <person name="Marletaz F."/>
            <person name="Cho S.J."/>
            <person name="Edsinger-Gonzales E."/>
            <person name="Havlak P."/>
            <person name="Hellsten U."/>
            <person name="Kuo D.H."/>
            <person name="Larsson T."/>
            <person name="Lv J."/>
            <person name="Arendt D."/>
            <person name="Savage R."/>
            <person name="Osoegawa K."/>
            <person name="de Jong P."/>
            <person name="Grimwood J."/>
            <person name="Chapman J.A."/>
            <person name="Shapiro H."/>
            <person name="Aerts A."/>
            <person name="Otillar R.P."/>
            <person name="Terry A.Y."/>
            <person name="Boore J.L."/>
            <person name="Grigoriev I.V."/>
            <person name="Lindberg D.R."/>
            <person name="Seaver E.C."/>
            <person name="Weisblat D.A."/>
            <person name="Putnam N.H."/>
            <person name="Rokhsar D.S."/>
        </authorList>
    </citation>
    <scope>NUCLEOTIDE SEQUENCE [LARGE SCALE GENOMIC DNA]</scope>
</reference>